<dbReference type="Pfam" id="PF17619">
    <property type="entry name" value="SCVP"/>
    <property type="match status" value="1"/>
</dbReference>
<evidence type="ECO:0000313" key="4">
    <source>
        <dbReference type="WBParaSite" id="HPLM_0001346901-mRNA-1"/>
    </source>
</evidence>
<keyword evidence="1" id="KW-0732">Signal</keyword>
<sequence length="131" mass="14565">MLRLAVFVGVFAFSLAAAPRRLTRAAAGGEHQDGEAQVTIVTWFDYEANMVPYFLQAVRSNVEQLEESHDVFYDPRLIDLKAESIDGKYAAVYTIRGIKCEKLDGFISAIKNIKSLTARVIVTCGGETRDF</sequence>
<dbReference type="Proteomes" id="UP000268014">
    <property type="component" value="Unassembled WGS sequence"/>
</dbReference>
<gene>
    <name evidence="2" type="ORF">HPLM_LOCUS13461</name>
</gene>
<accession>A0A0N4WPZ3</accession>
<dbReference type="EMBL" id="UZAF01018218">
    <property type="protein sequence ID" value="VDO49237.1"/>
    <property type="molecule type" value="Genomic_DNA"/>
</dbReference>
<reference evidence="2 3" key="2">
    <citation type="submission" date="2018-11" db="EMBL/GenBank/DDBJ databases">
        <authorList>
            <consortium name="Pathogen Informatics"/>
        </authorList>
    </citation>
    <scope>NUCLEOTIDE SEQUENCE [LARGE SCALE GENOMIC DNA]</scope>
    <source>
        <strain evidence="2 3">MHpl1</strain>
    </source>
</reference>
<dbReference type="InterPro" id="IPR035126">
    <property type="entry name" value="SCVP"/>
</dbReference>
<keyword evidence="3" id="KW-1185">Reference proteome</keyword>
<reference evidence="4" key="1">
    <citation type="submission" date="2017-02" db="UniProtKB">
        <authorList>
            <consortium name="WormBaseParasite"/>
        </authorList>
    </citation>
    <scope>IDENTIFICATION</scope>
</reference>
<proteinExistence type="predicted"/>
<evidence type="ECO:0000313" key="3">
    <source>
        <dbReference type="Proteomes" id="UP000268014"/>
    </source>
</evidence>
<dbReference type="OrthoDB" id="5872262at2759"/>
<evidence type="ECO:0000256" key="1">
    <source>
        <dbReference type="SAM" id="SignalP"/>
    </source>
</evidence>
<name>A0A0N4WPZ3_HAEPC</name>
<dbReference type="WBParaSite" id="HPLM_0001346901-mRNA-1">
    <property type="protein sequence ID" value="HPLM_0001346901-mRNA-1"/>
    <property type="gene ID" value="HPLM_0001346901"/>
</dbReference>
<protein>
    <submittedName>
        <fullName evidence="4">ACT domain-containing protein</fullName>
    </submittedName>
</protein>
<feature type="signal peptide" evidence="1">
    <location>
        <begin position="1"/>
        <end position="16"/>
    </location>
</feature>
<organism evidence="4">
    <name type="scientific">Haemonchus placei</name>
    <name type="common">Barber's pole worm</name>
    <dbReference type="NCBI Taxonomy" id="6290"/>
    <lineage>
        <taxon>Eukaryota</taxon>
        <taxon>Metazoa</taxon>
        <taxon>Ecdysozoa</taxon>
        <taxon>Nematoda</taxon>
        <taxon>Chromadorea</taxon>
        <taxon>Rhabditida</taxon>
        <taxon>Rhabditina</taxon>
        <taxon>Rhabditomorpha</taxon>
        <taxon>Strongyloidea</taxon>
        <taxon>Trichostrongylidae</taxon>
        <taxon>Haemonchus</taxon>
    </lineage>
</organism>
<feature type="chain" id="PRO_5043123963" evidence="1">
    <location>
        <begin position="17"/>
        <end position="131"/>
    </location>
</feature>
<evidence type="ECO:0000313" key="2">
    <source>
        <dbReference type="EMBL" id="VDO49237.1"/>
    </source>
</evidence>
<dbReference type="AlphaFoldDB" id="A0A0N4WPZ3"/>